<accession>A0ABM0K2A7</accession>
<dbReference type="Proteomes" id="UP000694888">
    <property type="component" value="Unplaced"/>
</dbReference>
<reference evidence="4" key="1">
    <citation type="submission" date="2025-08" db="UniProtKB">
        <authorList>
            <consortium name="RefSeq"/>
        </authorList>
    </citation>
    <scope>IDENTIFICATION</scope>
</reference>
<evidence type="ECO:0000259" key="2">
    <source>
        <dbReference type="PROSITE" id="PS50966"/>
    </source>
</evidence>
<dbReference type="InterPro" id="IPR052579">
    <property type="entry name" value="Zinc_finger_SWIM"/>
</dbReference>
<dbReference type="RefSeq" id="XP_005107058.2">
    <property type="nucleotide sequence ID" value="XM_005107001.3"/>
</dbReference>
<keyword evidence="1" id="KW-0863">Zinc-finger</keyword>
<protein>
    <submittedName>
        <fullName evidence="4">Uncharacterized protein LOC101856836</fullName>
    </submittedName>
</protein>
<keyword evidence="1" id="KW-0479">Metal-binding</keyword>
<feature type="domain" description="SWIM-type" evidence="2">
    <location>
        <begin position="535"/>
        <end position="567"/>
    </location>
</feature>
<gene>
    <name evidence="4" type="primary">LOC101856836</name>
</gene>
<dbReference type="InterPro" id="IPR048325">
    <property type="entry name" value="ZSWIM3_N"/>
</dbReference>
<name>A0ABM0K2A7_APLCA</name>
<sequence>MTDASQFPAADDTVKMEDDTSCLAITVGQTFNSFSEVKELLNKREEKLFERLVMGRGSEQVSYANQRLKGLSKYADCLVYRKVTFRCKHEGEFKPRGTSKLSTSLKKGCPVKVSLSAERKHNRLIVNSVCSDHNHELFPQSVGVYPEDRAFTDIEAADIKRLLDFGVAVPKIVNYVRTTYGKNVKVKDIHNFRQKAKLVASEGLSEEEQVLQVLQEMVDNEEGRFSITTDSETCCLPIFVQTSRMRKVLQTFPDCLFIDCTYCKNKFAYPIVVFSVVDGDNCGQCVGYGVVRDEQMSTLSSLFGEFVRMNEDVSVKTVVVDKDASEIGALKETMGECDLVLCRFHVCKSLDEAVDKYCEKRVREKMHVICRDLVMSESETDFESGLEKIPLGAFRTYLEKNWLPVRHMWAHHQTKRLVMFGNMTNSFVERHNRTLKTLANSKMSLSEFFRSLLAYHKTEEKKLLHKVIDMHLRAKVFRPNFDAAGPILSQAYEVLTPYACDELAHQLNKLHSTKCRYCVESKSIVTLGSADEIRDEVPVDGWTCKCPYFIEKTMPCWHLLALCQHQNVCPVELFPARFRKQSLLDCCVSDVGEVSSGSNNQVQVVLKKVQSELEKRDVMKEACRELVAVGVNCGQEEFERRISVLHELTCGWRNGENGS</sequence>
<evidence type="ECO:0000313" key="3">
    <source>
        <dbReference type="Proteomes" id="UP000694888"/>
    </source>
</evidence>
<dbReference type="InterPro" id="IPR048324">
    <property type="entry name" value="ZSWIM1-3_RNaseH-like"/>
</dbReference>
<dbReference type="Pfam" id="PF21056">
    <property type="entry name" value="ZSWIM1-3_RNaseH-like"/>
    <property type="match status" value="1"/>
</dbReference>
<dbReference type="GeneID" id="101856836"/>
<evidence type="ECO:0000256" key="1">
    <source>
        <dbReference type="PROSITE-ProRule" id="PRU00325"/>
    </source>
</evidence>
<proteinExistence type="predicted"/>
<evidence type="ECO:0000313" key="4">
    <source>
        <dbReference type="RefSeq" id="XP_005107058.2"/>
    </source>
</evidence>
<dbReference type="Pfam" id="PF21599">
    <property type="entry name" value="ZSWIM3_N"/>
    <property type="match status" value="1"/>
</dbReference>
<keyword evidence="1" id="KW-0862">Zinc</keyword>
<keyword evidence="3" id="KW-1185">Reference proteome</keyword>
<organism evidence="3 4">
    <name type="scientific">Aplysia californica</name>
    <name type="common">California sea hare</name>
    <dbReference type="NCBI Taxonomy" id="6500"/>
    <lineage>
        <taxon>Eukaryota</taxon>
        <taxon>Metazoa</taxon>
        <taxon>Spiralia</taxon>
        <taxon>Lophotrochozoa</taxon>
        <taxon>Mollusca</taxon>
        <taxon>Gastropoda</taxon>
        <taxon>Heterobranchia</taxon>
        <taxon>Euthyneura</taxon>
        <taxon>Tectipleura</taxon>
        <taxon>Aplysiida</taxon>
        <taxon>Aplysioidea</taxon>
        <taxon>Aplysiidae</taxon>
        <taxon>Aplysia</taxon>
    </lineage>
</organism>
<dbReference type="PANTHER" id="PTHR31569:SF4">
    <property type="entry name" value="SWIM-TYPE DOMAIN-CONTAINING PROTEIN"/>
    <property type="match status" value="1"/>
</dbReference>
<dbReference type="PANTHER" id="PTHR31569">
    <property type="entry name" value="SWIM-TYPE DOMAIN-CONTAINING PROTEIN"/>
    <property type="match status" value="1"/>
</dbReference>
<dbReference type="InterPro" id="IPR007527">
    <property type="entry name" value="Znf_SWIM"/>
</dbReference>
<dbReference type="PROSITE" id="PS50966">
    <property type="entry name" value="ZF_SWIM"/>
    <property type="match status" value="1"/>
</dbReference>